<dbReference type="Pfam" id="PF07727">
    <property type="entry name" value="RVT_2"/>
    <property type="match status" value="1"/>
</dbReference>
<feature type="region of interest" description="Disordered" evidence="1">
    <location>
        <begin position="1"/>
        <end position="36"/>
    </location>
</feature>
<dbReference type="SUPFAM" id="SSF56672">
    <property type="entry name" value="DNA/RNA polymerases"/>
    <property type="match status" value="1"/>
</dbReference>
<dbReference type="OrthoDB" id="2014938at2759"/>
<dbReference type="AlphaFoldDB" id="A0A250XU73"/>
<feature type="compositionally biased region" description="Polar residues" evidence="1">
    <location>
        <begin position="25"/>
        <end position="34"/>
    </location>
</feature>
<dbReference type="InterPro" id="IPR043502">
    <property type="entry name" value="DNA/RNA_pol_sf"/>
</dbReference>
<dbReference type="STRING" id="1157962.A0A250XU73"/>
<name>A0A250XU73_9CHLO</name>
<dbReference type="EMBL" id="BEGY01000415">
    <property type="protein sequence ID" value="GAX86625.1"/>
    <property type="molecule type" value="Genomic_DNA"/>
</dbReference>
<feature type="non-terminal residue" evidence="3">
    <location>
        <position position="532"/>
    </location>
</feature>
<feature type="compositionally biased region" description="Acidic residues" evidence="1">
    <location>
        <begin position="1"/>
        <end position="12"/>
    </location>
</feature>
<evidence type="ECO:0000313" key="4">
    <source>
        <dbReference type="Proteomes" id="UP000232323"/>
    </source>
</evidence>
<dbReference type="InterPro" id="IPR013103">
    <property type="entry name" value="RVT_2"/>
</dbReference>
<feature type="non-terminal residue" evidence="3">
    <location>
        <position position="1"/>
    </location>
</feature>
<reference evidence="3 4" key="1">
    <citation type="submission" date="2017-08" db="EMBL/GenBank/DDBJ databases">
        <title>Acidophilic green algal genome provides insights into adaptation to an acidic environment.</title>
        <authorList>
            <person name="Hirooka S."/>
            <person name="Hirose Y."/>
            <person name="Kanesaki Y."/>
            <person name="Higuchi S."/>
            <person name="Fujiwara T."/>
            <person name="Onuma R."/>
            <person name="Era A."/>
            <person name="Ohbayashi R."/>
            <person name="Uzuka A."/>
            <person name="Nozaki H."/>
            <person name="Yoshikawa H."/>
            <person name="Miyagishima S.Y."/>
        </authorList>
    </citation>
    <scope>NUCLEOTIDE SEQUENCE [LARGE SCALE GENOMIC DNA]</scope>
    <source>
        <strain evidence="3 4">NIES-2499</strain>
    </source>
</reference>
<dbReference type="PANTHER" id="PTHR11439">
    <property type="entry name" value="GAG-POL-RELATED RETROTRANSPOSON"/>
    <property type="match status" value="1"/>
</dbReference>
<evidence type="ECO:0000259" key="2">
    <source>
        <dbReference type="Pfam" id="PF07727"/>
    </source>
</evidence>
<evidence type="ECO:0000256" key="1">
    <source>
        <dbReference type="SAM" id="MobiDB-lite"/>
    </source>
</evidence>
<dbReference type="CDD" id="cd09272">
    <property type="entry name" value="RNase_HI_RT_Ty1"/>
    <property type="match status" value="1"/>
</dbReference>
<dbReference type="PANTHER" id="PTHR11439:SF483">
    <property type="entry name" value="PEPTIDE SYNTHASE GLIP-LIKE, PUTATIVE (AFU_ORTHOLOGUE AFUA_3G12920)-RELATED"/>
    <property type="match status" value="1"/>
</dbReference>
<gene>
    <name evidence="3" type="ORF">CEUSTIGMA_g14033.t1</name>
</gene>
<evidence type="ECO:0000313" key="3">
    <source>
        <dbReference type="EMBL" id="GAX86625.1"/>
    </source>
</evidence>
<proteinExistence type="predicted"/>
<organism evidence="3 4">
    <name type="scientific">Chlamydomonas eustigma</name>
    <dbReference type="NCBI Taxonomy" id="1157962"/>
    <lineage>
        <taxon>Eukaryota</taxon>
        <taxon>Viridiplantae</taxon>
        <taxon>Chlorophyta</taxon>
        <taxon>core chlorophytes</taxon>
        <taxon>Chlorophyceae</taxon>
        <taxon>CS clade</taxon>
        <taxon>Chlamydomonadales</taxon>
        <taxon>Chlamydomonadaceae</taxon>
        <taxon>Chlamydomonas</taxon>
    </lineage>
</organism>
<protein>
    <recommendedName>
        <fullName evidence="2">Reverse transcriptase Ty1/copia-type domain-containing protein</fullName>
    </recommendedName>
</protein>
<accession>A0A250XU73</accession>
<feature type="domain" description="Reverse transcriptase Ty1/copia-type" evidence="2">
    <location>
        <begin position="102"/>
        <end position="323"/>
    </location>
</feature>
<dbReference type="Proteomes" id="UP000232323">
    <property type="component" value="Unassembled WGS sequence"/>
</dbReference>
<sequence length="532" mass="59596">PDVQDEQTEVLEPEGAAAPTPATTLRISGRSNKGQPPERYVAMKAKTVQQRVVMHSGGAVQIPKTWRDVLLHPESANFKAAMVEEKNSIFEMGVLEPVSDYNKKPIPTMVVYDVKVKADGGFDRYKARIVVKGYAQRVGIDFDDTWAPVSKLESVRSFLATAATRNWTAFLNAELTEEIYIRLPEEVDGGTQVYRLRKALYGLKQASRAWYEKLKDMMTSLGWTASDADPAFFWRETTAAGYEGVCCHVDDMLIGSTVLANVIELKQQLGSMVEIKDLGVASYYLAMEVQQRSDKLLLTQQKYISEILERFQVPQFEKKHTPMDTRQLSAEDGDLLDDQSTAKYREMTGCLMYVCRGTRPDIAYSVGVLARYMKQPRTLHLKAAMDILKYLAATKLMGIEYGGQRDTFVGYSDSDLGGCRDDSRSTTGFAFMLNGGAVSWRSRLQPTIADSSCEAEFMAAAEAIKEALWFKKLLPNLGVIDEDEAVMIMCDNESAEAVLRSPRINEVSKHISRKWNFAKESVALNEVKIEHV</sequence>
<keyword evidence="4" id="KW-1185">Reference proteome</keyword>
<comment type="caution">
    <text evidence="3">The sequence shown here is derived from an EMBL/GenBank/DDBJ whole genome shotgun (WGS) entry which is preliminary data.</text>
</comment>